<dbReference type="Proteomes" id="UP001172102">
    <property type="component" value="Unassembled WGS sequence"/>
</dbReference>
<protein>
    <recommendedName>
        <fullName evidence="2">Clr5 domain-containing protein</fullName>
    </recommendedName>
</protein>
<evidence type="ECO:0000259" key="2">
    <source>
        <dbReference type="Pfam" id="PF14420"/>
    </source>
</evidence>
<reference evidence="3" key="1">
    <citation type="submission" date="2023-06" db="EMBL/GenBank/DDBJ databases">
        <title>Genome-scale phylogeny and comparative genomics of the fungal order Sordariales.</title>
        <authorList>
            <consortium name="Lawrence Berkeley National Laboratory"/>
            <person name="Hensen N."/>
            <person name="Bonometti L."/>
            <person name="Westerberg I."/>
            <person name="Brannstrom I.O."/>
            <person name="Guillou S."/>
            <person name="Cros-Aarteil S."/>
            <person name="Calhoun S."/>
            <person name="Haridas S."/>
            <person name="Kuo A."/>
            <person name="Mondo S."/>
            <person name="Pangilinan J."/>
            <person name="Riley R."/>
            <person name="Labutti K."/>
            <person name="Andreopoulos B."/>
            <person name="Lipzen A."/>
            <person name="Chen C."/>
            <person name="Yanf M."/>
            <person name="Daum C."/>
            <person name="Ng V."/>
            <person name="Clum A."/>
            <person name="Steindorff A."/>
            <person name="Ohm R."/>
            <person name="Martin F."/>
            <person name="Silar P."/>
            <person name="Natvig D."/>
            <person name="Lalanne C."/>
            <person name="Gautier V."/>
            <person name="Ament-Velasquez S.L."/>
            <person name="Kruys A."/>
            <person name="Hutchinson M.I."/>
            <person name="Powell A.J."/>
            <person name="Barry K."/>
            <person name="Miller A.N."/>
            <person name="Grigoriev I.V."/>
            <person name="Debuchy R."/>
            <person name="Gladieux P."/>
            <person name="Thoren M.H."/>
            <person name="Johannesson H."/>
        </authorList>
    </citation>
    <scope>NUCLEOTIDE SEQUENCE</scope>
    <source>
        <strain evidence="3">SMH4607-1</strain>
    </source>
</reference>
<name>A0AA40AF16_9PEZI</name>
<evidence type="ECO:0000256" key="1">
    <source>
        <dbReference type="SAM" id="MobiDB-lite"/>
    </source>
</evidence>
<feature type="region of interest" description="Disordered" evidence="1">
    <location>
        <begin position="83"/>
        <end position="112"/>
    </location>
</feature>
<dbReference type="AlphaFoldDB" id="A0AA40AF16"/>
<organism evidence="3 4">
    <name type="scientific">Lasiosphaeris hirsuta</name>
    <dbReference type="NCBI Taxonomy" id="260670"/>
    <lineage>
        <taxon>Eukaryota</taxon>
        <taxon>Fungi</taxon>
        <taxon>Dikarya</taxon>
        <taxon>Ascomycota</taxon>
        <taxon>Pezizomycotina</taxon>
        <taxon>Sordariomycetes</taxon>
        <taxon>Sordariomycetidae</taxon>
        <taxon>Sordariales</taxon>
        <taxon>Lasiosphaeriaceae</taxon>
        <taxon>Lasiosphaeris</taxon>
    </lineage>
</organism>
<evidence type="ECO:0000313" key="4">
    <source>
        <dbReference type="Proteomes" id="UP001172102"/>
    </source>
</evidence>
<accession>A0AA40AF16</accession>
<sequence length="498" mass="56103">MAGRKATGEYKFVDPETSKQNAKRIKDEEWEQWRETLKDIYILQRNTLDATIVEMRTTHKFNATRRQYVHILDKWGWRKYNKNKTKNLPTPARDETSEGNSPDSADAPDLQPLSEDLGGCQALYTQATGPIHARWNCQLHRQQAADILFASGDGESAFHYYKNLDPEPAFPILIACARAIQTTVQAIEARNLLQASSDVLQGHRDDEGSISGKALFLDLLLVFVFSWGEDKSCTTQVVEKKIRSILRDEAREILKPITPRGPKLDVPLYQLLNYAFKLWNDRTGPGLVQIQADQLLNQFLKQQEAFGNVRTEIPCLILCLEWCCHVLDANPRIPDPINLGSGFPINSPGAAYQVIFTLWSVWQGNTPTFPSWTWTTNAQTQLGISPAELLVSVVHVIMAETAGPPFGVGSGVLDVACNAAKYLIGELQESPDNLVIRFLSQVCRDGNRRMSPTPEDYHAIREAAYVFHDFRAFIFSTLQVEPPDDEMSFSLPVRPLMI</sequence>
<keyword evidence="4" id="KW-1185">Reference proteome</keyword>
<dbReference type="PANTHER" id="PTHR38788:SF3">
    <property type="entry name" value="CLR5 DOMAIN-CONTAINING PROTEIN"/>
    <property type="match status" value="1"/>
</dbReference>
<proteinExistence type="predicted"/>
<dbReference type="Pfam" id="PF14420">
    <property type="entry name" value="Clr5"/>
    <property type="match status" value="1"/>
</dbReference>
<feature type="domain" description="Clr5" evidence="2">
    <location>
        <begin position="27"/>
        <end position="79"/>
    </location>
</feature>
<dbReference type="EMBL" id="JAUKUA010000004">
    <property type="protein sequence ID" value="KAK0714671.1"/>
    <property type="molecule type" value="Genomic_DNA"/>
</dbReference>
<dbReference type="PANTHER" id="PTHR38788">
    <property type="entry name" value="CLR5 DOMAIN-CONTAINING PROTEIN"/>
    <property type="match status" value="1"/>
</dbReference>
<evidence type="ECO:0000313" key="3">
    <source>
        <dbReference type="EMBL" id="KAK0714671.1"/>
    </source>
</evidence>
<dbReference type="InterPro" id="IPR025676">
    <property type="entry name" value="Clr5_dom"/>
</dbReference>
<comment type="caution">
    <text evidence="3">The sequence shown here is derived from an EMBL/GenBank/DDBJ whole genome shotgun (WGS) entry which is preliminary data.</text>
</comment>
<gene>
    <name evidence="3" type="ORF">B0H67DRAFT_553344</name>
</gene>